<feature type="transmembrane region" description="Helical" evidence="6">
    <location>
        <begin position="174"/>
        <end position="199"/>
    </location>
</feature>
<dbReference type="InterPro" id="IPR038078">
    <property type="entry name" value="PhoU-like_sf"/>
</dbReference>
<keyword evidence="5 6" id="KW-0472">Membrane</keyword>
<dbReference type="Proteomes" id="UP001243757">
    <property type="component" value="Unassembled WGS sequence"/>
</dbReference>
<evidence type="ECO:0000313" key="8">
    <source>
        <dbReference type="EMBL" id="MDK3016048.1"/>
    </source>
</evidence>
<dbReference type="InterPro" id="IPR026022">
    <property type="entry name" value="PhoU_dom"/>
</dbReference>
<dbReference type="SUPFAM" id="SSF109755">
    <property type="entry name" value="PhoU-like"/>
    <property type="match status" value="1"/>
</dbReference>
<comment type="subcellular location">
    <subcellularLocation>
        <location evidence="1">Cell membrane</location>
        <topology evidence="1">Multi-pass membrane protein</topology>
    </subcellularLocation>
</comment>
<evidence type="ECO:0000256" key="2">
    <source>
        <dbReference type="ARBA" id="ARBA00022475"/>
    </source>
</evidence>
<name>A0ABT7EUN9_9RHOB</name>
<feature type="transmembrane region" description="Helical" evidence="6">
    <location>
        <begin position="98"/>
        <end position="124"/>
    </location>
</feature>
<evidence type="ECO:0000256" key="5">
    <source>
        <dbReference type="ARBA" id="ARBA00023136"/>
    </source>
</evidence>
<feature type="transmembrane region" description="Helical" evidence="6">
    <location>
        <begin position="211"/>
        <end position="231"/>
    </location>
</feature>
<keyword evidence="2" id="KW-1003">Cell membrane</keyword>
<feature type="domain" description="PhoU" evidence="7">
    <location>
        <begin position="346"/>
        <end position="425"/>
    </location>
</feature>
<protein>
    <submittedName>
        <fullName evidence="8">Na/Pi cotransporter family protein</fullName>
    </submittedName>
</protein>
<accession>A0ABT7EUN9</accession>
<feature type="transmembrane region" description="Helical" evidence="6">
    <location>
        <begin position="243"/>
        <end position="262"/>
    </location>
</feature>
<feature type="transmembrane region" description="Helical" evidence="6">
    <location>
        <begin position="6"/>
        <end position="28"/>
    </location>
</feature>
<evidence type="ECO:0000256" key="1">
    <source>
        <dbReference type="ARBA" id="ARBA00004651"/>
    </source>
</evidence>
<feature type="transmembrane region" description="Helical" evidence="6">
    <location>
        <begin position="136"/>
        <end position="154"/>
    </location>
</feature>
<dbReference type="EMBL" id="JASNJD010000001">
    <property type="protein sequence ID" value="MDK3016048.1"/>
    <property type="molecule type" value="Genomic_DNA"/>
</dbReference>
<evidence type="ECO:0000313" key="9">
    <source>
        <dbReference type="Proteomes" id="UP001243757"/>
    </source>
</evidence>
<dbReference type="Pfam" id="PF01895">
    <property type="entry name" value="PhoU"/>
    <property type="match status" value="1"/>
</dbReference>
<dbReference type="PANTHER" id="PTHR10010">
    <property type="entry name" value="SOLUTE CARRIER FAMILY 34 SODIUM PHOSPHATE , MEMBER 2-RELATED"/>
    <property type="match status" value="1"/>
</dbReference>
<evidence type="ECO:0000259" key="7">
    <source>
        <dbReference type="Pfam" id="PF01895"/>
    </source>
</evidence>
<organism evidence="8 9">
    <name type="scientific">Pseudodonghicola flavimaris</name>
    <dbReference type="NCBI Taxonomy" id="3050036"/>
    <lineage>
        <taxon>Bacteria</taxon>
        <taxon>Pseudomonadati</taxon>
        <taxon>Pseudomonadota</taxon>
        <taxon>Alphaproteobacteria</taxon>
        <taxon>Rhodobacterales</taxon>
        <taxon>Paracoccaceae</taxon>
        <taxon>Pseudodonghicola</taxon>
    </lineage>
</organism>
<keyword evidence="3 6" id="KW-0812">Transmembrane</keyword>
<evidence type="ECO:0000256" key="6">
    <source>
        <dbReference type="SAM" id="Phobius"/>
    </source>
</evidence>
<dbReference type="RefSeq" id="WP_284478874.1">
    <property type="nucleotide sequence ID" value="NZ_JASNJD010000001.1"/>
</dbReference>
<evidence type="ECO:0000256" key="4">
    <source>
        <dbReference type="ARBA" id="ARBA00022989"/>
    </source>
</evidence>
<dbReference type="NCBIfam" id="NF037997">
    <property type="entry name" value="Na_Pi_symport"/>
    <property type="match status" value="1"/>
</dbReference>
<reference evidence="8 9" key="1">
    <citation type="submission" date="2023-05" db="EMBL/GenBank/DDBJ databases">
        <title>Pseudodonghicola sp. nov.</title>
        <authorList>
            <person name="Huang J."/>
        </authorList>
    </citation>
    <scope>NUCLEOTIDE SEQUENCE [LARGE SCALE GENOMIC DNA]</scope>
    <source>
        <strain evidence="8 9">IC7</strain>
    </source>
</reference>
<dbReference type="InterPro" id="IPR003841">
    <property type="entry name" value="Na/Pi_transpt"/>
</dbReference>
<dbReference type="PANTHER" id="PTHR10010:SF46">
    <property type="entry name" value="SODIUM-DEPENDENT PHOSPHATE TRANSPORT PROTEIN 2B"/>
    <property type="match status" value="1"/>
</dbReference>
<dbReference type="Gene3D" id="1.20.58.220">
    <property type="entry name" value="Phosphate transport system protein phou homolog 2, domain 2"/>
    <property type="match status" value="1"/>
</dbReference>
<dbReference type="Pfam" id="PF02690">
    <property type="entry name" value="Na_Pi_cotrans"/>
    <property type="match status" value="1"/>
</dbReference>
<evidence type="ECO:0000256" key="3">
    <source>
        <dbReference type="ARBA" id="ARBA00022692"/>
    </source>
</evidence>
<proteinExistence type="predicted"/>
<feature type="transmembrane region" description="Helical" evidence="6">
    <location>
        <begin position="48"/>
        <end position="78"/>
    </location>
</feature>
<gene>
    <name evidence="8" type="ORF">QO033_00085</name>
</gene>
<sequence length="552" mass="58958">MSGTVVLLHMAGAVALLLWATRMVRTGVERGWGKLLRHRLRATMDRPVLAAGTGFGLAVLLQSSTAVTLLVGSFAGSGLMTGLAGVLAVRGAEVGSAVLVRVLSFDLTLLSPLCLILGTVAFLGTERRGGRQIGRVLVGIGLLILSLELMGRASVPLRDSTLLPVLAGYLQGDPVTACLIMALLTYLLQSSIAAVLLLAALAGQGAIGAELGVVMVLGVNLGSSFIAPVLTRRAAPAFQVVPLGNLLMRGAGSLAVLAVLLLGRADLSWLGQEAADRIVQAHIAFNLLIFVVGLPLSPLIVRLSTRLAALQAPGPAPTAETEVSALDETALDRPRQALVHATREVVRMCETVEAMLDRVIDLYDGASPQAIRDLAALDDRIDRRHRSIRLYLARIAEREMGPEEARRCEDLLEACLKLEQVGDLVAGNLLAQVRKKQDRDIAFSAEDWRELCAFHATVLANARLVFNLIVSEDAETARLLVQRKDRLRAAERAAGHRQFTRLRQRGAAETGGASIQLDTLRDLKQINALLTSIAYPVLEAQGALRGSRLRAV</sequence>
<keyword evidence="4 6" id="KW-1133">Transmembrane helix</keyword>
<comment type="caution">
    <text evidence="8">The sequence shown here is derived from an EMBL/GenBank/DDBJ whole genome shotgun (WGS) entry which is preliminary data.</text>
</comment>
<feature type="transmembrane region" description="Helical" evidence="6">
    <location>
        <begin position="283"/>
        <end position="301"/>
    </location>
</feature>
<keyword evidence="9" id="KW-1185">Reference proteome</keyword>